<evidence type="ECO:0000256" key="1">
    <source>
        <dbReference type="SAM" id="MobiDB-lite"/>
    </source>
</evidence>
<feature type="region of interest" description="Disordered" evidence="1">
    <location>
        <begin position="20"/>
        <end position="43"/>
    </location>
</feature>
<dbReference type="AlphaFoldDB" id="A0A2N5SUX9"/>
<accession>A0A2N5SUX9</accession>
<dbReference type="EMBL" id="PGCJ01000857">
    <property type="protein sequence ID" value="PLW17055.1"/>
    <property type="molecule type" value="Genomic_DNA"/>
</dbReference>
<reference evidence="2 3" key="1">
    <citation type="submission" date="2017-11" db="EMBL/GenBank/DDBJ databases">
        <title>De novo assembly and phasing of dikaryotic genomes from two isolates of Puccinia coronata f. sp. avenae, the causal agent of oat crown rust.</title>
        <authorList>
            <person name="Miller M.E."/>
            <person name="Zhang Y."/>
            <person name="Omidvar V."/>
            <person name="Sperschneider J."/>
            <person name="Schwessinger B."/>
            <person name="Raley C."/>
            <person name="Palmer J.M."/>
            <person name="Garnica D."/>
            <person name="Upadhyaya N."/>
            <person name="Rathjen J."/>
            <person name="Taylor J.M."/>
            <person name="Park R.F."/>
            <person name="Dodds P.N."/>
            <person name="Hirsch C.D."/>
            <person name="Kianian S.F."/>
            <person name="Figueroa M."/>
        </authorList>
    </citation>
    <scope>NUCLEOTIDE SEQUENCE [LARGE SCALE GENOMIC DNA]</scope>
    <source>
        <strain evidence="2">12NC29</strain>
    </source>
</reference>
<keyword evidence="3" id="KW-1185">Reference proteome</keyword>
<proteinExistence type="predicted"/>
<evidence type="ECO:0000313" key="2">
    <source>
        <dbReference type="EMBL" id="PLW17055.1"/>
    </source>
</evidence>
<name>A0A2N5SUX9_9BASI</name>
<sequence length="95" mass="11177">MGDRWCAVLTPQFPQDIAFRRDADDRQSDDEWGRLTTQERDRHRPEMVLNSNLSQSDSGRGCVSPSALQIKRYRSFQVLSGRLLGTYRHRRRGRR</sequence>
<comment type="caution">
    <text evidence="2">The sequence shown here is derived from an EMBL/GenBank/DDBJ whole genome shotgun (WGS) entry which is preliminary data.</text>
</comment>
<gene>
    <name evidence="2" type="ORF">PCANC_11876</name>
</gene>
<organism evidence="2 3">
    <name type="scientific">Puccinia coronata f. sp. avenae</name>
    <dbReference type="NCBI Taxonomy" id="200324"/>
    <lineage>
        <taxon>Eukaryota</taxon>
        <taxon>Fungi</taxon>
        <taxon>Dikarya</taxon>
        <taxon>Basidiomycota</taxon>
        <taxon>Pucciniomycotina</taxon>
        <taxon>Pucciniomycetes</taxon>
        <taxon>Pucciniales</taxon>
        <taxon>Pucciniaceae</taxon>
        <taxon>Puccinia</taxon>
    </lineage>
</organism>
<protein>
    <submittedName>
        <fullName evidence="2">Uncharacterized protein</fullName>
    </submittedName>
</protein>
<dbReference type="Proteomes" id="UP000235388">
    <property type="component" value="Unassembled WGS sequence"/>
</dbReference>
<evidence type="ECO:0000313" key="3">
    <source>
        <dbReference type="Proteomes" id="UP000235388"/>
    </source>
</evidence>